<name>A0A392Q9M1_9FABA</name>
<protein>
    <submittedName>
        <fullName evidence="1">Retrovirus-related pol polyprotein from transposon TNT 1-94</fullName>
    </submittedName>
</protein>
<dbReference type="EMBL" id="LXQA010120463">
    <property type="protein sequence ID" value="MCI20559.1"/>
    <property type="molecule type" value="Genomic_DNA"/>
</dbReference>
<dbReference type="Proteomes" id="UP000265520">
    <property type="component" value="Unassembled WGS sequence"/>
</dbReference>
<dbReference type="AlphaFoldDB" id="A0A392Q9M1"/>
<evidence type="ECO:0000313" key="1">
    <source>
        <dbReference type="EMBL" id="MCI20559.1"/>
    </source>
</evidence>
<accession>A0A392Q9M1</accession>
<proteinExistence type="predicted"/>
<comment type="caution">
    <text evidence="1">The sequence shown here is derived from an EMBL/GenBank/DDBJ whole genome shotgun (WGS) entry which is preliminary data.</text>
</comment>
<reference evidence="1 2" key="1">
    <citation type="journal article" date="2018" name="Front. Plant Sci.">
        <title>Red Clover (Trifolium pratense) and Zigzag Clover (T. medium) - A Picture of Genomic Similarities and Differences.</title>
        <authorList>
            <person name="Dluhosova J."/>
            <person name="Istvanek J."/>
            <person name="Nedelnik J."/>
            <person name="Repkova J."/>
        </authorList>
    </citation>
    <scope>NUCLEOTIDE SEQUENCE [LARGE SCALE GENOMIC DNA]</scope>
    <source>
        <strain evidence="2">cv. 10/8</strain>
        <tissue evidence="1">Leaf</tissue>
    </source>
</reference>
<keyword evidence="2" id="KW-1185">Reference proteome</keyword>
<sequence length="38" mass="4190">MVTRGKIGNLKPKTFTASFEPTTVRGALANPQWLQAMK</sequence>
<feature type="non-terminal residue" evidence="1">
    <location>
        <position position="38"/>
    </location>
</feature>
<organism evidence="1 2">
    <name type="scientific">Trifolium medium</name>
    <dbReference type="NCBI Taxonomy" id="97028"/>
    <lineage>
        <taxon>Eukaryota</taxon>
        <taxon>Viridiplantae</taxon>
        <taxon>Streptophyta</taxon>
        <taxon>Embryophyta</taxon>
        <taxon>Tracheophyta</taxon>
        <taxon>Spermatophyta</taxon>
        <taxon>Magnoliopsida</taxon>
        <taxon>eudicotyledons</taxon>
        <taxon>Gunneridae</taxon>
        <taxon>Pentapetalae</taxon>
        <taxon>rosids</taxon>
        <taxon>fabids</taxon>
        <taxon>Fabales</taxon>
        <taxon>Fabaceae</taxon>
        <taxon>Papilionoideae</taxon>
        <taxon>50 kb inversion clade</taxon>
        <taxon>NPAAA clade</taxon>
        <taxon>Hologalegina</taxon>
        <taxon>IRL clade</taxon>
        <taxon>Trifolieae</taxon>
        <taxon>Trifolium</taxon>
    </lineage>
</organism>
<evidence type="ECO:0000313" key="2">
    <source>
        <dbReference type="Proteomes" id="UP000265520"/>
    </source>
</evidence>